<gene>
    <name evidence="1" type="ORF">SCFA_2960004</name>
</gene>
<name>A0A485M1Q5_9ZZZZ</name>
<dbReference type="EMBL" id="CAADRN010000219">
    <property type="protein sequence ID" value="VFU15368.1"/>
    <property type="molecule type" value="Genomic_DNA"/>
</dbReference>
<organism evidence="1">
    <name type="scientific">anaerobic digester metagenome</name>
    <dbReference type="NCBI Taxonomy" id="1263854"/>
    <lineage>
        <taxon>unclassified sequences</taxon>
        <taxon>metagenomes</taxon>
        <taxon>ecological metagenomes</taxon>
    </lineage>
</organism>
<sequence>MDSLFYVVNSICFNNITGNEPNGVVVLDLLLNSGAISRDTAPANTSTVAPEKVPYAGSEMSYYGFQYNWWGDKSGPIDEEQGYLFSGRPGNLLGTGDKVVGFWIEDYAPWLSAPFDTAHPGPEPVSPLPLAGGWSLISTPYTLGVNSWNDIINLGEKLDASVIVSYNSTSKTWEECGEAGTTLDPQDAYFIMMNSNDLLPLVISSNHTAPPVRTLEQGWNLASLAADEPLTVREALASAEYTADGRRGWVQVVKPPFESHAFTGQDSWVYTVNSPAEKMMEPAAGYWIYMDNADDLAGFTTTGPLQEPDWRQYYNFSRQVLTNETQQ</sequence>
<proteinExistence type="predicted"/>
<protein>
    <submittedName>
        <fullName evidence="1">Uncharacterized protein</fullName>
    </submittedName>
</protein>
<accession>A0A485M1Q5</accession>
<reference evidence="1" key="1">
    <citation type="submission" date="2019-03" db="EMBL/GenBank/DDBJ databases">
        <authorList>
            <person name="Hao L."/>
        </authorList>
    </citation>
    <scope>NUCLEOTIDE SEQUENCE</scope>
</reference>
<evidence type="ECO:0000313" key="1">
    <source>
        <dbReference type="EMBL" id="VFU15368.1"/>
    </source>
</evidence>
<dbReference type="AlphaFoldDB" id="A0A485M1Q5"/>